<evidence type="ECO:0000259" key="2">
    <source>
        <dbReference type="Pfam" id="PF06439"/>
    </source>
</evidence>
<keyword evidence="4" id="KW-1185">Reference proteome</keyword>
<accession>A0ABP9VTD9</accession>
<dbReference type="EMBL" id="BAABRO010000008">
    <property type="protein sequence ID" value="GAA5508091.1"/>
    <property type="molecule type" value="Genomic_DNA"/>
</dbReference>
<name>A0ABP9VTD9_9BACT</name>
<comment type="caution">
    <text evidence="3">The sequence shown here is derived from an EMBL/GenBank/DDBJ whole genome shotgun (WGS) entry which is preliminary data.</text>
</comment>
<feature type="chain" id="PRO_5047203787" description="3-keto-alpha-glucoside-1,2-lyase/3-keto-2-hydroxy-glucal hydratase domain-containing protein" evidence="1">
    <location>
        <begin position="29"/>
        <end position="240"/>
    </location>
</feature>
<sequence length="240" mass="26977">MNRMKKTLVSRSLSLAVANLAITSLVLANLLFTSHLVADDAVTADSSAAETETGFVSLFDGHSFDGWKKAEENPEAWVIEDGKLVCKGKRCHLFYVGEQAPFKNFHFKAEVMTTPGSNAGIYFHTKYQPTGWPKYGYECQVNVSHRDPKKTSSLYSVQDVADPGVKDNQWYTQEIIVKGRHIELKVNGRTMVDYTEPEDKAAFSGDFERRLNDAGTFALQAHDPESVVYFRNLRVKKLDD</sequence>
<dbReference type="RefSeq" id="WP_345684908.1">
    <property type="nucleotide sequence ID" value="NZ_BAABRO010000008.1"/>
</dbReference>
<feature type="domain" description="3-keto-alpha-glucoside-1,2-lyase/3-keto-2-hydroxy-glucal hydratase" evidence="2">
    <location>
        <begin position="54"/>
        <end position="236"/>
    </location>
</feature>
<gene>
    <name evidence="3" type="ORF">Rcae01_03556</name>
</gene>
<evidence type="ECO:0000313" key="3">
    <source>
        <dbReference type="EMBL" id="GAA5508091.1"/>
    </source>
</evidence>
<evidence type="ECO:0000313" key="4">
    <source>
        <dbReference type="Proteomes" id="UP001416858"/>
    </source>
</evidence>
<feature type="signal peptide" evidence="1">
    <location>
        <begin position="1"/>
        <end position="28"/>
    </location>
</feature>
<organism evidence="3 4">
    <name type="scientific">Novipirellula caenicola</name>
    <dbReference type="NCBI Taxonomy" id="1536901"/>
    <lineage>
        <taxon>Bacteria</taxon>
        <taxon>Pseudomonadati</taxon>
        <taxon>Planctomycetota</taxon>
        <taxon>Planctomycetia</taxon>
        <taxon>Pirellulales</taxon>
        <taxon>Pirellulaceae</taxon>
        <taxon>Novipirellula</taxon>
    </lineage>
</organism>
<dbReference type="Proteomes" id="UP001416858">
    <property type="component" value="Unassembled WGS sequence"/>
</dbReference>
<keyword evidence="1" id="KW-0732">Signal</keyword>
<reference evidence="3 4" key="1">
    <citation type="submission" date="2024-02" db="EMBL/GenBank/DDBJ databases">
        <title>Rhodopirellula caenicola NBRC 110016.</title>
        <authorList>
            <person name="Ichikawa N."/>
            <person name="Katano-Makiyama Y."/>
            <person name="Hidaka K."/>
        </authorList>
    </citation>
    <scope>NUCLEOTIDE SEQUENCE [LARGE SCALE GENOMIC DNA]</scope>
    <source>
        <strain evidence="3 4">NBRC 110016</strain>
    </source>
</reference>
<evidence type="ECO:0000256" key="1">
    <source>
        <dbReference type="SAM" id="SignalP"/>
    </source>
</evidence>
<dbReference type="Gene3D" id="2.60.120.560">
    <property type="entry name" value="Exo-inulinase, domain 1"/>
    <property type="match status" value="1"/>
</dbReference>
<proteinExistence type="predicted"/>
<dbReference type="Pfam" id="PF06439">
    <property type="entry name" value="3keto-disac_hyd"/>
    <property type="match status" value="1"/>
</dbReference>
<protein>
    <recommendedName>
        <fullName evidence="2">3-keto-alpha-glucoside-1,2-lyase/3-keto-2-hydroxy-glucal hydratase domain-containing protein</fullName>
    </recommendedName>
</protein>
<dbReference type="InterPro" id="IPR010496">
    <property type="entry name" value="AL/BT2_dom"/>
</dbReference>